<feature type="compositionally biased region" description="Low complexity" evidence="2">
    <location>
        <begin position="162"/>
        <end position="216"/>
    </location>
</feature>
<keyword evidence="1" id="KW-0175">Coiled coil</keyword>
<gene>
    <name evidence="3" type="ORF">QQX09_00810</name>
</gene>
<keyword evidence="4" id="KW-1185">Reference proteome</keyword>
<keyword evidence="3" id="KW-0645">Protease</keyword>
<sequence>MRKFHLPFRWQTATTFAVCCFLGGIAVALGVHEQRVGSAVEEARAQARLLDDERMKLELTLEKAREVSQVSESVSDEDLVASAAAELAQAATSAAYAAEQHNIVVSATAVVPPVWANAPLGVETARGPFASTPSLEVDVAAVLGEAEEASATDATLDDAAEQTEASASSTDDASAEPSAEPSTSPSASPTTDASASASPSAEPSASPDAEPSTDAAVTEDDAEALAALIDDTEVAQVLRGEVDDLETVAATVTRLEEAAAQLDAATRRIEGTTAVLEAATADAALERANLSLEEKLDAVKAIADSAKDMVEAVDGNVQKRSVITDLNEARRALLDLRKVDVDRDDAEAVEALVADVQAATADVEQAEQALYTSHRRWVKAENQRRTAINKKRMAAYERQVEKAYANSWSKYAQAAANHQDGWSGAPTGISYSNGQVPASQLCSLSFASGHQLQCDAAEALERADDDYYAQTGNHLSVSSSYRSYSAQVATKASKGYLAATPGTSNHGWGMAADFAPASATWMRANGEKYGWVHPLWARSGGSKPESWHLEFVAPGIDVDMPDKPTLLKRVKSSLQG</sequence>
<evidence type="ECO:0000256" key="2">
    <source>
        <dbReference type="SAM" id="MobiDB-lite"/>
    </source>
</evidence>
<keyword evidence="3" id="KW-0121">Carboxypeptidase</keyword>
<feature type="region of interest" description="Disordered" evidence="2">
    <location>
        <begin position="148"/>
        <end position="218"/>
    </location>
</feature>
<dbReference type="GO" id="GO:0004180">
    <property type="term" value="F:carboxypeptidase activity"/>
    <property type="evidence" value="ECO:0007669"/>
    <property type="project" value="UniProtKB-KW"/>
</dbReference>
<organism evidence="3 4">
    <name type="scientific">Demequina litoralis</name>
    <dbReference type="NCBI Taxonomy" id="3051660"/>
    <lineage>
        <taxon>Bacteria</taxon>
        <taxon>Bacillati</taxon>
        <taxon>Actinomycetota</taxon>
        <taxon>Actinomycetes</taxon>
        <taxon>Micrococcales</taxon>
        <taxon>Demequinaceae</taxon>
        <taxon>Demequina</taxon>
    </lineage>
</organism>
<evidence type="ECO:0000313" key="4">
    <source>
        <dbReference type="Proteomes" id="UP001172728"/>
    </source>
</evidence>
<dbReference type="Gene3D" id="3.30.1380.10">
    <property type="match status" value="1"/>
</dbReference>
<dbReference type="Proteomes" id="UP001172728">
    <property type="component" value="Unassembled WGS sequence"/>
</dbReference>
<dbReference type="RefSeq" id="WP_301130810.1">
    <property type="nucleotide sequence ID" value="NZ_JAUHPW010000001.1"/>
</dbReference>
<dbReference type="EMBL" id="JAUHPW010000001">
    <property type="protein sequence ID" value="MDN4474388.1"/>
    <property type="molecule type" value="Genomic_DNA"/>
</dbReference>
<dbReference type="InterPro" id="IPR009045">
    <property type="entry name" value="Zn_M74/Hedgehog-like"/>
</dbReference>
<evidence type="ECO:0000256" key="1">
    <source>
        <dbReference type="SAM" id="Coils"/>
    </source>
</evidence>
<reference evidence="3" key="1">
    <citation type="submission" date="2023-06" db="EMBL/GenBank/DDBJ databases">
        <title>Sysu t00192.</title>
        <authorList>
            <person name="Gao L."/>
            <person name="Fang B.-Z."/>
            <person name="Li W.-J."/>
        </authorList>
    </citation>
    <scope>NUCLEOTIDE SEQUENCE</scope>
    <source>
        <strain evidence="3">SYSU T00192</strain>
    </source>
</reference>
<dbReference type="SUPFAM" id="SSF55166">
    <property type="entry name" value="Hedgehog/DD-peptidase"/>
    <property type="match status" value="1"/>
</dbReference>
<dbReference type="CDD" id="cd14814">
    <property type="entry name" value="Peptidase_M15"/>
    <property type="match status" value="1"/>
</dbReference>
<protein>
    <submittedName>
        <fullName evidence="3">D-alanyl-D-alanine carboxypeptidase family protein</fullName>
    </submittedName>
</protein>
<feature type="coiled-coil region" evidence="1">
    <location>
        <begin position="40"/>
        <end position="67"/>
    </location>
</feature>
<comment type="caution">
    <text evidence="3">The sequence shown here is derived from an EMBL/GenBank/DDBJ whole genome shotgun (WGS) entry which is preliminary data.</text>
</comment>
<proteinExistence type="predicted"/>
<accession>A0ABT8G5H8</accession>
<evidence type="ECO:0000313" key="3">
    <source>
        <dbReference type="EMBL" id="MDN4474388.1"/>
    </source>
</evidence>
<feature type="compositionally biased region" description="Acidic residues" evidence="2">
    <location>
        <begin position="148"/>
        <end position="161"/>
    </location>
</feature>
<keyword evidence="3" id="KW-0378">Hydrolase</keyword>
<feature type="coiled-coil region" evidence="1">
    <location>
        <begin position="248"/>
        <end position="275"/>
    </location>
</feature>
<name>A0ABT8G5H8_9MICO</name>